<dbReference type="GO" id="GO:0006526">
    <property type="term" value="P:L-arginine biosynthetic process"/>
    <property type="evidence" value="ECO:0007669"/>
    <property type="project" value="UniProtKB-UniPathway"/>
</dbReference>
<name>A0A7C8V0X0_ORBOL</name>
<dbReference type="InterPro" id="IPR036393">
    <property type="entry name" value="AceGlu_kinase-like_sf"/>
</dbReference>
<evidence type="ECO:0000313" key="10">
    <source>
        <dbReference type="Proteomes" id="UP000472727"/>
    </source>
</evidence>
<keyword evidence="5" id="KW-0539">Nucleus</keyword>
<feature type="region of interest" description="Disordered" evidence="6">
    <location>
        <begin position="584"/>
        <end position="868"/>
    </location>
</feature>
<reference evidence="9 10" key="1">
    <citation type="submission" date="2019-06" db="EMBL/GenBank/DDBJ databases">
        <authorList>
            <person name="Palmer J.M."/>
        </authorList>
    </citation>
    <scope>NUCLEOTIDE SEQUENCE [LARGE SCALE GENOMIC DNA]</scope>
    <source>
        <strain evidence="9 10">TWF106</strain>
        <strain evidence="8">TWF679</strain>
    </source>
</reference>
<dbReference type="Proteomes" id="UP000472727">
    <property type="component" value="Unassembled WGS sequence"/>
</dbReference>
<dbReference type="EMBL" id="WIWT01000017">
    <property type="protein sequence ID" value="KAF3216170.1"/>
    <property type="molecule type" value="Genomic_DNA"/>
</dbReference>
<dbReference type="PANTHER" id="PTHR12087:SF0">
    <property type="entry name" value="ORIGIN RECOGNITION COMPLEX SUBUNIT 4"/>
    <property type="match status" value="1"/>
</dbReference>
<dbReference type="GO" id="GO:0005664">
    <property type="term" value="C:nuclear origin of replication recognition complex"/>
    <property type="evidence" value="ECO:0007669"/>
    <property type="project" value="TreeGrafter"/>
</dbReference>
<proteinExistence type="inferred from homology"/>
<dbReference type="Pfam" id="PF04768">
    <property type="entry name" value="NAT"/>
    <property type="match status" value="1"/>
</dbReference>
<dbReference type="EMBL" id="WIWS01000002">
    <property type="protein sequence ID" value="KAF3229288.1"/>
    <property type="molecule type" value="Genomic_DNA"/>
</dbReference>
<dbReference type="InterPro" id="IPR016527">
    <property type="entry name" value="ORC4"/>
</dbReference>
<keyword evidence="9" id="KW-0808">Transferase</keyword>
<sequence>MKGFVVPMRKICRLGEVKGLLGCLQDVLQQQRGFTTRSSGQQQKKKQHRQVSEEARDLYLSVLQASSTKREAKTYLQRFKPPETSLQSAKGLEAPAPVPKEKEDGSFSPIVTSELVPGSFQKTQNREFIRGLIRKSRPQAFEQFSEDCFAPEISDQHLHLALVKLRGPQHLTDVELTAIGRTLKKLGRLGLGSVVVVDVNEDGKPGAPEETEKELRVFHMEQMERVVSAIEDAGSQSRGVEGSLTIDHNGDSHVLLPSLILAPISRGAIPVIPALAHDHKQVLKPISPDSILVALCHLLADLQLHPETVRGLESPKEPMTLDRLIVLDPLGGIPSYDRPSGAHVFLNLEQEYSSVLSELRNNKTSVTSTHISTLRSLRQCLKLLPSTSSAVVTTPQAAMTHEGPQESRNPLIHNLLTDKPVFSSSLPITPSTPRVITTLVKHGVPLLMLPPSEFENGQTLTSHPKINMKRLVELIEDSFGKTLDVDHYLDRINKNIAGVIIAGDYDGGAIITWEEGHDGRKVPYLDKFAVARKAQGTGGVADVVFKAMIHGTGMFQKELIWRSRQNNPVNKWYFERAKGTYKLPDVDTQNEEELPANKRRRLSPTKKTEASGGRGRGPRASSRAKATQEINPEDDEEPTDVDETPRPKRPGRQATASTRKKTSGGTLDDESITLAPPPPPKLNSAGLPQKITNLYGGRRKHKDRDDTPSTVGGSFTAAETSPSKSVRKRGNGSQSQSQQQGAGTGDEAPTGVDKFRRGRHGSAKKKTTPVVQEAAKPTITINDVEHNEAIKGATASPIKKRGRKPATKPDDTDLEGDVIMADSDASPTKIDGKLAPRSTGRRTRGPAQKKDDEGDIFDFPGSDEEDPFKANLKIKSAKKTPSKLTATFRRARVAKEVEEGGSESKGFEGEDEKENEDTTVEEETIEVRKEIRTLPKFQGKVTEEAVKTLKAHVMQKLTGRGLPESLVGLKDEYNTVYQLVEQTVVAGEGNSILLIGPRGSGKSLVTEKAIATLQKHFEKDFIVVRLSGCLQTDEKTAVKEIWRQLGSSMELDESKPINFADTLTTILALLSHPSEHDPTASQEAMSETTSISVIFLLSEFEQFAAHPRQTLLYNLFDIAQARKAPIAVVGMTSKINIVEDLEKRVKSRFSHRTLGFRTGGSLGSRLEGWWEIAKAGLCVDIDTLPMDTTKPDMAYYSQWNASLDDAFKGDKAFRRTVEGVYSTSKSIQVLYNHLMVSICNISSTMPFLGAGSALSKHALAAPDNKLYLLEDLPELSLAMLIAAARLDPILETDTCNFTMAYDEYKNLVSRVKIYSQTTWGLKLWGKDVALAAWERLAEWELIVPVVGASAYGGGIGVTASLLVGSGNTGVGRRESRMFRVDVGLMEIKRQGRAWGMGSILQGWCTI</sequence>
<comment type="similarity">
    <text evidence="2">Belongs to the ORC4 family.</text>
</comment>
<evidence type="ECO:0000256" key="5">
    <source>
        <dbReference type="ARBA" id="ARBA00023242"/>
    </source>
</evidence>
<dbReference type="GO" id="GO:0006270">
    <property type="term" value="P:DNA replication initiation"/>
    <property type="evidence" value="ECO:0007669"/>
    <property type="project" value="TreeGrafter"/>
</dbReference>
<keyword evidence="3" id="KW-0235">DNA replication</keyword>
<evidence type="ECO:0000256" key="1">
    <source>
        <dbReference type="ARBA" id="ARBA00004123"/>
    </source>
</evidence>
<protein>
    <submittedName>
        <fullName evidence="9">Amino-acid acetyltransferase, mitochondrial</fullName>
    </submittedName>
</protein>
<dbReference type="PANTHER" id="PTHR12087">
    <property type="entry name" value="ORIGIN RECOGNITION COMPLEX SUBUNIT 4"/>
    <property type="match status" value="1"/>
</dbReference>
<feature type="domain" description="N-acetyltransferase" evidence="7">
    <location>
        <begin position="455"/>
        <end position="617"/>
    </location>
</feature>
<feature type="compositionally biased region" description="Acidic residues" evidence="6">
    <location>
        <begin position="631"/>
        <end position="642"/>
    </location>
</feature>
<feature type="compositionally biased region" description="Acidic residues" evidence="6">
    <location>
        <begin position="909"/>
        <end position="922"/>
    </location>
</feature>
<organism evidence="9 10">
    <name type="scientific">Orbilia oligospora</name>
    <name type="common">Nematode-trapping fungus</name>
    <name type="synonym">Arthrobotrys oligospora</name>
    <dbReference type="NCBI Taxonomy" id="2813651"/>
    <lineage>
        <taxon>Eukaryota</taxon>
        <taxon>Fungi</taxon>
        <taxon>Dikarya</taxon>
        <taxon>Ascomycota</taxon>
        <taxon>Pezizomycotina</taxon>
        <taxon>Orbiliomycetes</taxon>
        <taxon>Orbiliales</taxon>
        <taxon>Orbiliaceae</taxon>
        <taxon>Orbilia</taxon>
    </lineage>
</organism>
<dbReference type="OrthoDB" id="343623at2759"/>
<feature type="region of interest" description="Disordered" evidence="6">
    <location>
        <begin position="84"/>
        <end position="108"/>
    </location>
</feature>
<dbReference type="InterPro" id="IPR027417">
    <property type="entry name" value="P-loop_NTPase"/>
</dbReference>
<evidence type="ECO:0000259" key="7">
    <source>
        <dbReference type="PROSITE" id="PS51731"/>
    </source>
</evidence>
<feature type="compositionally biased region" description="Basic residues" evidence="6">
    <location>
        <begin position="756"/>
        <end position="767"/>
    </location>
</feature>
<dbReference type="Proteomes" id="UP000614610">
    <property type="component" value="Unassembled WGS sequence"/>
</dbReference>
<dbReference type="Pfam" id="PF14629">
    <property type="entry name" value="ORC4_C"/>
    <property type="match status" value="1"/>
</dbReference>
<feature type="region of interest" description="Disordered" evidence="6">
    <location>
        <begin position="893"/>
        <end position="922"/>
    </location>
</feature>
<dbReference type="UniPathway" id="UPA00068"/>
<comment type="caution">
    <text evidence="9">The sequence shown here is derived from an EMBL/GenBank/DDBJ whole genome shotgun (WGS) entry which is preliminary data.</text>
</comment>
<feature type="compositionally biased region" description="Polar residues" evidence="6">
    <location>
        <begin position="708"/>
        <end position="724"/>
    </location>
</feature>
<dbReference type="InterPro" id="IPR006855">
    <property type="entry name" value="Vertebrate-like_GNAT_dom"/>
</dbReference>
<evidence type="ECO:0000256" key="4">
    <source>
        <dbReference type="ARBA" id="ARBA00023125"/>
    </source>
</evidence>
<feature type="compositionally biased region" description="Acidic residues" evidence="6">
    <location>
        <begin position="853"/>
        <end position="866"/>
    </location>
</feature>
<evidence type="ECO:0000313" key="9">
    <source>
        <dbReference type="EMBL" id="KAF3229288.1"/>
    </source>
</evidence>
<dbReference type="Gene3D" id="3.40.1160.10">
    <property type="entry name" value="Acetylglutamate kinase-like"/>
    <property type="match status" value="1"/>
</dbReference>
<accession>A0A7C8V0X0</accession>
<dbReference type="Gene3D" id="3.40.630.30">
    <property type="match status" value="1"/>
</dbReference>
<gene>
    <name evidence="9" type="primary">ARG2_1</name>
    <name evidence="9" type="ORF">TWF106_004208</name>
    <name evidence="8" type="ORF">TWF679_003386</name>
</gene>
<dbReference type="PROSITE" id="PS51731">
    <property type="entry name" value="GNAT_NAGS"/>
    <property type="match status" value="1"/>
</dbReference>
<evidence type="ECO:0000313" key="8">
    <source>
        <dbReference type="EMBL" id="KAF3216170.1"/>
    </source>
</evidence>
<keyword evidence="4" id="KW-0238">DNA-binding</keyword>
<evidence type="ECO:0000256" key="2">
    <source>
        <dbReference type="ARBA" id="ARBA00005334"/>
    </source>
</evidence>
<comment type="subcellular location">
    <subcellularLocation>
        <location evidence="1">Nucleus</location>
    </subcellularLocation>
</comment>
<dbReference type="SUPFAM" id="SSF52540">
    <property type="entry name" value="P-loop containing nucleoside triphosphate hydrolases"/>
    <property type="match status" value="1"/>
</dbReference>
<dbReference type="GO" id="GO:0003688">
    <property type="term" value="F:DNA replication origin binding"/>
    <property type="evidence" value="ECO:0007669"/>
    <property type="project" value="TreeGrafter"/>
</dbReference>
<evidence type="ECO:0000256" key="3">
    <source>
        <dbReference type="ARBA" id="ARBA00022705"/>
    </source>
</evidence>
<dbReference type="GO" id="GO:0016740">
    <property type="term" value="F:transferase activity"/>
    <property type="evidence" value="ECO:0007669"/>
    <property type="project" value="UniProtKB-KW"/>
</dbReference>
<dbReference type="InterPro" id="IPR032705">
    <property type="entry name" value="ORC4_C"/>
</dbReference>
<dbReference type="Gene3D" id="3.40.50.300">
    <property type="entry name" value="P-loop containing nucleotide triphosphate hydrolases"/>
    <property type="match status" value="1"/>
</dbReference>
<evidence type="ECO:0000256" key="6">
    <source>
        <dbReference type="SAM" id="MobiDB-lite"/>
    </source>
</evidence>